<evidence type="ECO:0000256" key="6">
    <source>
        <dbReference type="ARBA" id="ARBA00022970"/>
    </source>
</evidence>
<dbReference type="GO" id="GO:0043190">
    <property type="term" value="C:ATP-binding cassette (ABC) transporter complex"/>
    <property type="evidence" value="ECO:0007669"/>
    <property type="project" value="InterPro"/>
</dbReference>
<feature type="domain" description="ABC transmembrane type-1" evidence="10">
    <location>
        <begin position="24"/>
        <end position="212"/>
    </location>
</feature>
<dbReference type="Gene3D" id="1.10.3720.10">
    <property type="entry name" value="MetI-like"/>
    <property type="match status" value="1"/>
</dbReference>
<evidence type="ECO:0000256" key="8">
    <source>
        <dbReference type="ARBA" id="ARBA00023136"/>
    </source>
</evidence>
<evidence type="ECO:0000313" key="11">
    <source>
        <dbReference type="EMBL" id="QAA34579.1"/>
    </source>
</evidence>
<dbReference type="Proteomes" id="UP000286268">
    <property type="component" value="Chromosome"/>
</dbReference>
<dbReference type="InterPro" id="IPR000515">
    <property type="entry name" value="MetI-like"/>
</dbReference>
<dbReference type="InterPro" id="IPR035906">
    <property type="entry name" value="MetI-like_sf"/>
</dbReference>
<feature type="transmembrane region" description="Helical" evidence="9">
    <location>
        <begin position="30"/>
        <end position="50"/>
    </location>
</feature>
<dbReference type="PANTHER" id="PTHR30614">
    <property type="entry name" value="MEMBRANE COMPONENT OF AMINO ACID ABC TRANSPORTER"/>
    <property type="match status" value="1"/>
</dbReference>
<dbReference type="AlphaFoldDB" id="A0A3R5TIY7"/>
<evidence type="ECO:0000256" key="3">
    <source>
        <dbReference type="ARBA" id="ARBA00022448"/>
    </source>
</evidence>
<dbReference type="KEGG" id="cmah:C1I91_24740"/>
<dbReference type="CDD" id="cd06261">
    <property type="entry name" value="TM_PBP2"/>
    <property type="match status" value="1"/>
</dbReference>
<feature type="transmembrane region" description="Helical" evidence="9">
    <location>
        <begin position="86"/>
        <end position="109"/>
    </location>
</feature>
<dbReference type="InterPro" id="IPR010065">
    <property type="entry name" value="AA_ABC_transptr_permease_3TM"/>
</dbReference>
<dbReference type="EMBL" id="CP025746">
    <property type="protein sequence ID" value="QAA34579.1"/>
    <property type="molecule type" value="Genomic_DNA"/>
</dbReference>
<evidence type="ECO:0000313" key="12">
    <source>
        <dbReference type="Proteomes" id="UP000286268"/>
    </source>
</evidence>
<evidence type="ECO:0000256" key="5">
    <source>
        <dbReference type="ARBA" id="ARBA00022692"/>
    </source>
</evidence>
<dbReference type="PANTHER" id="PTHR30614:SF20">
    <property type="entry name" value="GLUTAMINE TRANSPORT SYSTEM PERMEASE PROTEIN GLNP"/>
    <property type="match status" value="1"/>
</dbReference>
<dbReference type="RefSeq" id="WP_128215293.1">
    <property type="nucleotide sequence ID" value="NZ_CP025746.1"/>
</dbReference>
<dbReference type="OrthoDB" id="9787841at2"/>
<comment type="similarity">
    <text evidence="2">Belongs to the binding-protein-dependent transport system permease family. HisMQ subfamily.</text>
</comment>
<dbReference type="SUPFAM" id="SSF161098">
    <property type="entry name" value="MetI-like"/>
    <property type="match status" value="1"/>
</dbReference>
<evidence type="ECO:0000259" key="10">
    <source>
        <dbReference type="PROSITE" id="PS50928"/>
    </source>
</evidence>
<dbReference type="Pfam" id="PF00528">
    <property type="entry name" value="BPD_transp_1"/>
    <property type="match status" value="1"/>
</dbReference>
<dbReference type="NCBIfam" id="TIGR01726">
    <property type="entry name" value="HEQRo_perm_3TM"/>
    <property type="match status" value="1"/>
</dbReference>
<comment type="subcellular location">
    <subcellularLocation>
        <location evidence="1 9">Cell membrane</location>
        <topology evidence="1 9">Multi-pass membrane protein</topology>
    </subcellularLocation>
</comment>
<dbReference type="PROSITE" id="PS50928">
    <property type="entry name" value="ABC_TM1"/>
    <property type="match status" value="1"/>
</dbReference>
<dbReference type="InterPro" id="IPR043429">
    <property type="entry name" value="ArtM/GltK/GlnP/TcyL/YhdX-like"/>
</dbReference>
<keyword evidence="5 9" id="KW-0812">Transmembrane</keyword>
<accession>A0A3R5TIY7</accession>
<evidence type="ECO:0000256" key="2">
    <source>
        <dbReference type="ARBA" id="ARBA00010072"/>
    </source>
</evidence>
<keyword evidence="6" id="KW-0029">Amino-acid transport</keyword>
<name>A0A3R5TIY7_9CLOT</name>
<evidence type="ECO:0000256" key="7">
    <source>
        <dbReference type="ARBA" id="ARBA00022989"/>
    </source>
</evidence>
<keyword evidence="4" id="KW-1003">Cell membrane</keyword>
<protein>
    <submittedName>
        <fullName evidence="11">Polar amino acid ABC transporter permease</fullName>
    </submittedName>
</protein>
<evidence type="ECO:0000256" key="9">
    <source>
        <dbReference type="RuleBase" id="RU363032"/>
    </source>
</evidence>
<dbReference type="GO" id="GO:0006865">
    <property type="term" value="P:amino acid transport"/>
    <property type="evidence" value="ECO:0007669"/>
    <property type="project" value="UniProtKB-KW"/>
</dbReference>
<feature type="transmembrane region" description="Helical" evidence="9">
    <location>
        <begin position="193"/>
        <end position="215"/>
    </location>
</feature>
<keyword evidence="7 9" id="KW-1133">Transmembrane helix</keyword>
<reference evidence="11 12" key="1">
    <citation type="submission" date="2018-01" db="EMBL/GenBank/DDBJ databases">
        <title>Genome Sequencing and Assembly of Anaerobacter polyendosporus strain CT4.</title>
        <authorList>
            <person name="Tachaapaikoon C."/>
            <person name="Sutheeworapong S."/>
            <person name="Jenjaroenpun P."/>
            <person name="Wongsurawat T."/>
            <person name="Nookeaw I."/>
            <person name="Cheawchanlertfa P."/>
            <person name="Kosugi A."/>
            <person name="Cheevadhanarak S."/>
            <person name="Ratanakhanokchai K."/>
        </authorList>
    </citation>
    <scope>NUCLEOTIDE SEQUENCE [LARGE SCALE GENOMIC DNA]</scope>
    <source>
        <strain evidence="11 12">CT4</strain>
    </source>
</reference>
<keyword evidence="8 9" id="KW-0472">Membrane</keyword>
<evidence type="ECO:0000256" key="4">
    <source>
        <dbReference type="ARBA" id="ARBA00022475"/>
    </source>
</evidence>
<dbReference type="FunFam" id="1.10.3720.10:FF:000033">
    <property type="entry name" value="Polar amino acid ABC transporter permease"/>
    <property type="match status" value="1"/>
</dbReference>
<evidence type="ECO:0000256" key="1">
    <source>
        <dbReference type="ARBA" id="ARBA00004651"/>
    </source>
</evidence>
<dbReference type="GO" id="GO:0022857">
    <property type="term" value="F:transmembrane transporter activity"/>
    <property type="evidence" value="ECO:0007669"/>
    <property type="project" value="InterPro"/>
</dbReference>
<gene>
    <name evidence="11" type="ORF">C1I91_24740</name>
</gene>
<sequence length="241" mass="27038">MNGPFAWFKWQALFTDWRVFFDGFTMTLKVSILALILSLVIGVLFGMFSTSKIRVLEVISRIYVEFIQNTPLLIQVFFLYNGLPHLGIVLPVFAIGVLGIGVYHGAYIAEVVRAGINSINKGQLEAAYSQGFSYWEAMRYIILPQAKSIMLPPLTNQAVNLIKNTSILSIIAGGDLMYQTDSWSSGNLYYGPAYVVTGILYLIICFPLTSLARALEKNESKMFNRNQSEEDKLDYKEEATA</sequence>
<keyword evidence="3 9" id="KW-0813">Transport</keyword>
<organism evidence="11 12">
    <name type="scientific">Clostridium manihotivorum</name>
    <dbReference type="NCBI Taxonomy" id="2320868"/>
    <lineage>
        <taxon>Bacteria</taxon>
        <taxon>Bacillati</taxon>
        <taxon>Bacillota</taxon>
        <taxon>Clostridia</taxon>
        <taxon>Eubacteriales</taxon>
        <taxon>Clostridiaceae</taxon>
        <taxon>Clostridium</taxon>
    </lineage>
</organism>
<keyword evidence="12" id="KW-1185">Reference proteome</keyword>
<proteinExistence type="inferred from homology"/>